<evidence type="ECO:0000259" key="10">
    <source>
        <dbReference type="PROSITE" id="PS00631"/>
    </source>
</evidence>
<feature type="active site" evidence="9">
    <location>
        <position position="353"/>
    </location>
</feature>
<dbReference type="PRINTS" id="PR00481">
    <property type="entry name" value="LAMNOPPTDASE"/>
</dbReference>
<evidence type="ECO:0000256" key="3">
    <source>
        <dbReference type="ARBA" id="ARBA00009528"/>
    </source>
</evidence>
<dbReference type="GO" id="GO:0005737">
    <property type="term" value="C:cytoplasm"/>
    <property type="evidence" value="ECO:0007669"/>
    <property type="project" value="UniProtKB-SubCell"/>
</dbReference>
<protein>
    <recommendedName>
        <fullName evidence="9">Probable cytosol aminopeptidase</fullName>
        <ecNumber evidence="9">3.4.11.1</ecNumber>
    </recommendedName>
    <alternativeName>
        <fullName evidence="9">Leucine aminopeptidase</fullName>
        <shortName evidence="9">LAP</shortName>
        <ecNumber evidence="9">3.4.11.10</ecNumber>
    </alternativeName>
    <alternativeName>
        <fullName evidence="9">Leucyl aminopeptidase</fullName>
    </alternativeName>
</protein>
<keyword evidence="5 9" id="KW-0645">Protease</keyword>
<proteinExistence type="inferred from homology"/>
<evidence type="ECO:0000313" key="11">
    <source>
        <dbReference type="EMBL" id="QCI14442.1"/>
    </source>
</evidence>
<keyword evidence="4 9" id="KW-0031">Aminopeptidase</keyword>
<dbReference type="PROSITE" id="PS00631">
    <property type="entry name" value="CYTOSOL_AP"/>
    <property type="match status" value="1"/>
</dbReference>
<sequence>MELVVKSVAAASVKTATLVVPVGEGRKLGTVAKAIDEAAAGAISAVLKRGDLAGKPGQTLLLHSLPGLKAERVLLVGSGKDEALGDRAWRKLVASVAGVLKGLGGSDAVLALDDIAVNNRDAYYGKYRLLAETLLDGTYVFDRFKSQKVEPRALKKITLLAAKAGLAEAERAVKHASAIATGMAFTRDLGNLPPNLCHPTFMAEQAKELGKAHKGLKVEVLDEKKIKDLGMGAFYAVGQGSDQPPRLIVLNYQGAKKADKPFVLVGKGITFDTGGISLKPGAGMDEMKYDMCGAASVFGTLRAVLELQLPINLVCLLACAENMPSGGATRPGDIVTTMSGQTVEILNTDAEGRLVLCDTLTYAERFKPQAVIDIATLTGACIVALGSHTSGLMGNDDTLVGQLLEAGKRADDRAWQLPLFDEYQEQLDSPFADMGNIGGPKAGTITAGCFLSRFAKAYQWAHLDIAGTAWISGGKDKGATGRPVPLLTQYLLDRAGA</sequence>
<keyword evidence="8 9" id="KW-0464">Manganese</keyword>
<gene>
    <name evidence="9" type="primary">pepA</name>
    <name evidence="11" type="ORF">E6B08_25170</name>
</gene>
<dbReference type="CDD" id="cd00433">
    <property type="entry name" value="Peptidase_M17"/>
    <property type="match status" value="1"/>
</dbReference>
<dbReference type="NCBIfam" id="NF002077">
    <property type="entry name" value="PRK00913.2-4"/>
    <property type="match status" value="1"/>
</dbReference>
<dbReference type="NCBIfam" id="NF002073">
    <property type="entry name" value="PRK00913.1-2"/>
    <property type="match status" value="1"/>
</dbReference>
<evidence type="ECO:0000256" key="6">
    <source>
        <dbReference type="ARBA" id="ARBA00022723"/>
    </source>
</evidence>
<evidence type="ECO:0000256" key="2">
    <source>
        <dbReference type="ARBA" id="ARBA00000967"/>
    </source>
</evidence>
<dbReference type="SUPFAM" id="SSF52949">
    <property type="entry name" value="Macro domain-like"/>
    <property type="match status" value="1"/>
</dbReference>
<dbReference type="InterPro" id="IPR008283">
    <property type="entry name" value="Peptidase_M17_N"/>
</dbReference>
<dbReference type="InterPro" id="IPR011356">
    <property type="entry name" value="Leucine_aapep/pepB"/>
</dbReference>
<feature type="binding site" evidence="9">
    <location>
        <position position="272"/>
    </location>
    <ligand>
        <name>Mn(2+)</name>
        <dbReference type="ChEBI" id="CHEBI:29035"/>
        <label>1</label>
    </ligand>
</feature>
<dbReference type="Proteomes" id="UP000298551">
    <property type="component" value="Chromosome"/>
</dbReference>
<dbReference type="GO" id="GO:0006508">
    <property type="term" value="P:proteolysis"/>
    <property type="evidence" value="ECO:0007669"/>
    <property type="project" value="UniProtKB-KW"/>
</dbReference>
<evidence type="ECO:0000256" key="7">
    <source>
        <dbReference type="ARBA" id="ARBA00022801"/>
    </source>
</evidence>
<feature type="binding site" evidence="9">
    <location>
        <position position="290"/>
    </location>
    <ligand>
        <name>Mn(2+)</name>
        <dbReference type="ChEBI" id="CHEBI:29035"/>
        <label>2</label>
    </ligand>
</feature>
<evidence type="ECO:0000256" key="1">
    <source>
        <dbReference type="ARBA" id="ARBA00000135"/>
    </source>
</evidence>
<comment type="catalytic activity">
    <reaction evidence="1 9">
        <text>Release of an N-terminal amino acid, Xaa-|-Yaa-, in which Xaa is preferably Leu, but may be other amino acids including Pro although not Arg or Lys, and Yaa may be Pro. Amino acid amides and methyl esters are also readily hydrolyzed, but rates on arylamides are exceedingly low.</text>
        <dbReference type="EC" id="3.4.11.1"/>
    </reaction>
</comment>
<evidence type="ECO:0000256" key="5">
    <source>
        <dbReference type="ARBA" id="ARBA00022670"/>
    </source>
</evidence>
<feature type="binding site" evidence="9">
    <location>
        <position position="351"/>
    </location>
    <ligand>
        <name>Mn(2+)</name>
        <dbReference type="ChEBI" id="CHEBI:29035"/>
        <label>2</label>
    </ligand>
</feature>
<dbReference type="InterPro" id="IPR023042">
    <property type="entry name" value="Peptidase_M17_leu_NH2_pept"/>
</dbReference>
<dbReference type="Gene3D" id="3.40.220.10">
    <property type="entry name" value="Leucine Aminopeptidase, subunit E, domain 1"/>
    <property type="match status" value="1"/>
</dbReference>
<dbReference type="InterPro" id="IPR000819">
    <property type="entry name" value="Peptidase_M17_C"/>
</dbReference>
<dbReference type="HAMAP" id="MF_00181">
    <property type="entry name" value="Cytosol_peptidase_M17"/>
    <property type="match status" value="1"/>
</dbReference>
<feature type="binding site" evidence="9">
    <location>
        <position position="272"/>
    </location>
    <ligand>
        <name>Mn(2+)</name>
        <dbReference type="ChEBI" id="CHEBI:29035"/>
        <label>2</label>
    </ligand>
</feature>
<evidence type="ECO:0000256" key="8">
    <source>
        <dbReference type="ARBA" id="ARBA00023211"/>
    </source>
</evidence>
<dbReference type="SUPFAM" id="SSF53187">
    <property type="entry name" value="Zn-dependent exopeptidases"/>
    <property type="match status" value="1"/>
</dbReference>
<evidence type="ECO:0000256" key="4">
    <source>
        <dbReference type="ARBA" id="ARBA00022438"/>
    </source>
</evidence>
<dbReference type="PANTHER" id="PTHR11963">
    <property type="entry name" value="LEUCINE AMINOPEPTIDASE-RELATED"/>
    <property type="match status" value="1"/>
</dbReference>
<keyword evidence="7 9" id="KW-0378">Hydrolase</keyword>
<dbReference type="AlphaFoldDB" id="A0A4D6XDC5"/>
<keyword evidence="9" id="KW-0963">Cytoplasm</keyword>
<dbReference type="EC" id="3.4.11.10" evidence="9"/>
<evidence type="ECO:0000313" key="12">
    <source>
        <dbReference type="Proteomes" id="UP000298551"/>
    </source>
</evidence>
<comment type="similarity">
    <text evidence="3 9">Belongs to the peptidase M17 family.</text>
</comment>
<dbReference type="EMBL" id="CP039371">
    <property type="protein sequence ID" value="QCI14442.1"/>
    <property type="molecule type" value="Genomic_DNA"/>
</dbReference>
<feature type="binding site" evidence="9">
    <location>
        <position position="267"/>
    </location>
    <ligand>
        <name>Mn(2+)</name>
        <dbReference type="ChEBI" id="CHEBI:29035"/>
        <label>2</label>
    </ligand>
</feature>
<dbReference type="GO" id="GO:0070006">
    <property type="term" value="F:metalloaminopeptidase activity"/>
    <property type="evidence" value="ECO:0007669"/>
    <property type="project" value="InterPro"/>
</dbReference>
<dbReference type="EC" id="3.4.11.1" evidence="9"/>
<comment type="subcellular location">
    <subcellularLocation>
        <location evidence="9">Cytoplasm</location>
    </subcellularLocation>
</comment>
<dbReference type="GO" id="GO:0030145">
    <property type="term" value="F:manganese ion binding"/>
    <property type="evidence" value="ECO:0007669"/>
    <property type="project" value="UniProtKB-UniRule"/>
</dbReference>
<dbReference type="NCBIfam" id="NF002074">
    <property type="entry name" value="PRK00913.1-4"/>
    <property type="match status" value="1"/>
</dbReference>
<feature type="binding site" evidence="9">
    <location>
        <position position="351"/>
    </location>
    <ligand>
        <name>Mn(2+)</name>
        <dbReference type="ChEBI" id="CHEBI:29035"/>
        <label>1</label>
    </ligand>
</feature>
<feature type="active site" evidence="9">
    <location>
        <position position="279"/>
    </location>
</feature>
<feature type="domain" description="Cytosol aminopeptidase" evidence="10">
    <location>
        <begin position="347"/>
        <end position="354"/>
    </location>
</feature>
<evidence type="ECO:0000256" key="9">
    <source>
        <dbReference type="HAMAP-Rule" id="MF_00181"/>
    </source>
</evidence>
<comment type="catalytic activity">
    <reaction evidence="2 9">
        <text>Release of an N-terminal amino acid, preferentially leucine, but not glutamic or aspartic acids.</text>
        <dbReference type="EC" id="3.4.11.10"/>
    </reaction>
</comment>
<keyword evidence="6 9" id="KW-0479">Metal-binding</keyword>
<feature type="binding site" evidence="9">
    <location>
        <position position="349"/>
    </location>
    <ligand>
        <name>Mn(2+)</name>
        <dbReference type="ChEBI" id="CHEBI:29035"/>
        <label>1</label>
    </ligand>
</feature>
<dbReference type="InterPro" id="IPR043472">
    <property type="entry name" value="Macro_dom-like"/>
</dbReference>
<dbReference type="Pfam" id="PF02789">
    <property type="entry name" value="Peptidase_M17_N"/>
    <property type="match status" value="1"/>
</dbReference>
<comment type="function">
    <text evidence="9">Presumably involved in the processing and regular turnover of intracellular proteins. Catalyzes the removal of unsubstituted N-terminal amino acids from various peptides.</text>
</comment>
<dbReference type="Pfam" id="PF00883">
    <property type="entry name" value="Peptidase_M17"/>
    <property type="match status" value="1"/>
</dbReference>
<comment type="cofactor">
    <cofactor evidence="9">
        <name>Mn(2+)</name>
        <dbReference type="ChEBI" id="CHEBI:29035"/>
    </cofactor>
    <text evidence="9">Binds 2 manganese ions per subunit.</text>
</comment>
<dbReference type="OrthoDB" id="9809354at2"/>
<dbReference type="PANTHER" id="PTHR11963:SF23">
    <property type="entry name" value="CYTOSOL AMINOPEPTIDASE"/>
    <property type="match status" value="1"/>
</dbReference>
<dbReference type="Gene3D" id="3.40.630.10">
    <property type="entry name" value="Zn peptidases"/>
    <property type="match status" value="1"/>
</dbReference>
<dbReference type="FunFam" id="3.40.630.10:FF:000004">
    <property type="entry name" value="Probable cytosol aminopeptidase"/>
    <property type="match status" value="1"/>
</dbReference>
<dbReference type="RefSeq" id="WP_136916446.1">
    <property type="nucleotide sequence ID" value="NZ_CP039371.1"/>
</dbReference>
<organism evidence="11 12">
    <name type="scientific">Pseudomonas putida</name>
    <name type="common">Arthrobacter siderocapsulatus</name>
    <dbReference type="NCBI Taxonomy" id="303"/>
    <lineage>
        <taxon>Bacteria</taxon>
        <taxon>Pseudomonadati</taxon>
        <taxon>Pseudomonadota</taxon>
        <taxon>Gammaproteobacteria</taxon>
        <taxon>Pseudomonadales</taxon>
        <taxon>Pseudomonadaceae</taxon>
        <taxon>Pseudomonas</taxon>
    </lineage>
</organism>
<name>A0A4D6XDC5_PSEPU</name>
<reference evidence="12" key="1">
    <citation type="submission" date="2019-04" db="EMBL/GenBank/DDBJ databases">
        <title>Genome sequence of Pseudomonas putida 1290, an auxin catabolizing strain.</title>
        <authorList>
            <person name="Laird T.S."/>
            <person name="Leveau J.H.J."/>
        </authorList>
    </citation>
    <scope>NUCLEOTIDE SEQUENCE [LARGE SCALE GENOMIC DNA]</scope>
    <source>
        <strain evidence="12">1290</strain>
    </source>
</reference>
<accession>A0A4D6XDC5</accession>